<dbReference type="AlphaFoldDB" id="A0A454Y2X3"/>
<reference evidence="4" key="1">
    <citation type="journal article" date="2008" name="Nat. Genet.">
        <title>The Pristionchus pacificus genome provides a unique perspective on nematode lifestyle and parasitism.</title>
        <authorList>
            <person name="Dieterich C."/>
            <person name="Clifton S.W."/>
            <person name="Schuster L.N."/>
            <person name="Chinwalla A."/>
            <person name="Delehaunty K."/>
            <person name="Dinkelacker I."/>
            <person name="Fulton L."/>
            <person name="Fulton R."/>
            <person name="Godfrey J."/>
            <person name="Minx P."/>
            <person name="Mitreva M."/>
            <person name="Roeseler W."/>
            <person name="Tian H."/>
            <person name="Witte H."/>
            <person name="Yang S.P."/>
            <person name="Wilson R.K."/>
            <person name="Sommer R.J."/>
        </authorList>
    </citation>
    <scope>NUCLEOTIDE SEQUENCE [LARGE SCALE GENOMIC DNA]</scope>
    <source>
        <strain evidence="4">PS312</strain>
    </source>
</reference>
<dbReference type="InterPro" id="IPR051595">
    <property type="entry name" value="GH25_Enzymes"/>
</dbReference>
<dbReference type="PANTHER" id="PTHR23208:SF36">
    <property type="entry name" value="LYSOZYME-RELATED"/>
    <property type="match status" value="1"/>
</dbReference>
<dbReference type="PANTHER" id="PTHR23208">
    <property type="entry name" value="LYSOZYME PROTEIN"/>
    <property type="match status" value="1"/>
</dbReference>
<evidence type="ECO:0000256" key="2">
    <source>
        <dbReference type="ARBA" id="ARBA00022729"/>
    </source>
</evidence>
<keyword evidence="4" id="KW-1185">Reference proteome</keyword>
<dbReference type="GO" id="GO:0003796">
    <property type="term" value="F:lysozyme activity"/>
    <property type="evidence" value="ECO:0007669"/>
    <property type="project" value="InterPro"/>
</dbReference>
<sequence>MIKRSLALLLSSLAVATATIGFDAEQPISTSTFTCLKSSGYSFYISRVHRSNGAIDSTGVTNIKNAWSGGLSHVDGYIFPCLSPNCPSATDQAINAVDALKNGGTKIGRMWIDVEVYNWPSIQSNNRQFILDMANKLVELGCKIGIYSNHHYWKSIVGTDWTRMSKYQLWWASYNGHADLNHFKAFGGWSKPSIHQYTVDVAGPCSVGQFDLNYKP</sequence>
<dbReference type="GO" id="GO:0007165">
    <property type="term" value="P:signal transduction"/>
    <property type="evidence" value="ECO:0000318"/>
    <property type="project" value="GO_Central"/>
</dbReference>
<dbReference type="Proteomes" id="UP000005239">
    <property type="component" value="Unassembled WGS sequence"/>
</dbReference>
<name>A0A454Y2X3_PRIPA</name>
<dbReference type="OrthoDB" id="2251794at2759"/>
<dbReference type="FunFam" id="3.20.20.80:FF:000134">
    <property type="entry name" value="Glycoside hydrolase"/>
    <property type="match status" value="1"/>
</dbReference>
<keyword evidence="2" id="KW-0732">Signal</keyword>
<evidence type="ECO:0000313" key="4">
    <source>
        <dbReference type="Proteomes" id="UP000005239"/>
    </source>
</evidence>
<protein>
    <submittedName>
        <fullName evidence="3">Glycoside hydrolase</fullName>
    </submittedName>
</protein>
<dbReference type="PROSITE" id="PS51904">
    <property type="entry name" value="GLYCOSYL_HYDROL_F25_2"/>
    <property type="match status" value="1"/>
</dbReference>
<dbReference type="EnsemblMetazoa" id="PPA42412.1">
    <property type="protein sequence ID" value="PPA42412.1"/>
    <property type="gene ID" value="WBGene00280781"/>
</dbReference>
<organism evidence="3 4">
    <name type="scientific">Pristionchus pacificus</name>
    <name type="common">Parasitic nematode worm</name>
    <dbReference type="NCBI Taxonomy" id="54126"/>
    <lineage>
        <taxon>Eukaryota</taxon>
        <taxon>Metazoa</taxon>
        <taxon>Ecdysozoa</taxon>
        <taxon>Nematoda</taxon>
        <taxon>Chromadorea</taxon>
        <taxon>Rhabditida</taxon>
        <taxon>Rhabditina</taxon>
        <taxon>Diplogasteromorpha</taxon>
        <taxon>Diplogasteroidea</taxon>
        <taxon>Neodiplogasteridae</taxon>
        <taxon>Pristionchus</taxon>
    </lineage>
</organism>
<accession>A0A8R1UYS3</accession>
<dbReference type="GO" id="GO:0016998">
    <property type="term" value="P:cell wall macromolecule catabolic process"/>
    <property type="evidence" value="ECO:0007669"/>
    <property type="project" value="InterPro"/>
</dbReference>
<dbReference type="GO" id="GO:0009253">
    <property type="term" value="P:peptidoglycan catabolic process"/>
    <property type="evidence" value="ECO:0007669"/>
    <property type="project" value="InterPro"/>
</dbReference>
<gene>
    <name evidence="3" type="primary">WBGene00280781</name>
</gene>
<dbReference type="GO" id="GO:0045087">
    <property type="term" value="P:innate immune response"/>
    <property type="evidence" value="ECO:0000318"/>
    <property type="project" value="GO_Central"/>
</dbReference>
<evidence type="ECO:0000256" key="1">
    <source>
        <dbReference type="ARBA" id="ARBA00010646"/>
    </source>
</evidence>
<dbReference type="InterPro" id="IPR002053">
    <property type="entry name" value="Glyco_hydro_25"/>
</dbReference>
<proteinExistence type="inferred from homology"/>
<dbReference type="Gene3D" id="3.20.20.80">
    <property type="entry name" value="Glycosidases"/>
    <property type="match status" value="1"/>
</dbReference>
<dbReference type="SUPFAM" id="SSF51445">
    <property type="entry name" value="(Trans)glycosidases"/>
    <property type="match status" value="1"/>
</dbReference>
<comment type="similarity">
    <text evidence="1">Belongs to the glycosyl hydrolase 25 family.</text>
</comment>
<dbReference type="OMA" id="YNWEDIV"/>
<reference evidence="3" key="2">
    <citation type="submission" date="2022-06" db="UniProtKB">
        <authorList>
            <consortium name="EnsemblMetazoa"/>
        </authorList>
    </citation>
    <scope>IDENTIFICATION</scope>
    <source>
        <strain evidence="3">PS312</strain>
    </source>
</reference>
<dbReference type="CDD" id="cd06416">
    <property type="entry name" value="GH25_Lys1-like"/>
    <property type="match status" value="1"/>
</dbReference>
<accession>A0A454Y2X3</accession>
<dbReference type="InterPro" id="IPR017853">
    <property type="entry name" value="GH"/>
</dbReference>
<evidence type="ECO:0000313" key="3">
    <source>
        <dbReference type="EnsemblMetazoa" id="PPA42412.1"/>
    </source>
</evidence>